<dbReference type="InterPro" id="IPR006334">
    <property type="entry name" value="Glut_cys_ligase"/>
</dbReference>
<reference evidence="11 12" key="1">
    <citation type="submission" date="2016-02" db="EMBL/GenBank/DDBJ databases">
        <authorList>
            <person name="Wen L."/>
            <person name="He K."/>
            <person name="Yang H."/>
        </authorList>
    </citation>
    <scope>NUCLEOTIDE SEQUENCE [LARGE SCALE GENOMIC DNA]</scope>
    <source>
        <strain evidence="11 12">CV58</strain>
    </source>
</reference>
<evidence type="ECO:0000256" key="6">
    <source>
        <dbReference type="ARBA" id="ARBA00022840"/>
    </source>
</evidence>
<dbReference type="PANTHER" id="PTHR38761:SF1">
    <property type="entry name" value="GLUTAMATE--CYSTEINE LIGASE"/>
    <property type="match status" value="1"/>
</dbReference>
<feature type="domain" description="Glutamate--cysteine ligase" evidence="10">
    <location>
        <begin position="10"/>
        <end position="379"/>
    </location>
</feature>
<dbReference type="Pfam" id="PF04262">
    <property type="entry name" value="Glu_cys_ligase"/>
    <property type="match status" value="1"/>
</dbReference>
<comment type="pathway">
    <text evidence="1 8 9">Sulfur metabolism; glutathione biosynthesis; glutathione from L-cysteine and L-glutamate: step 1/2.</text>
</comment>
<keyword evidence="6 8" id="KW-0067">ATP-binding</keyword>
<keyword evidence="3 8" id="KW-0436">Ligase</keyword>
<comment type="caution">
    <text evidence="11">The sequence shown here is derived from an EMBL/GenBank/DDBJ whole genome shotgun (WGS) entry which is preliminary data.</text>
</comment>
<dbReference type="GO" id="GO:0004357">
    <property type="term" value="F:glutamate-cysteine ligase activity"/>
    <property type="evidence" value="ECO:0007669"/>
    <property type="project" value="UniProtKB-UniRule"/>
</dbReference>
<dbReference type="GO" id="GO:0046872">
    <property type="term" value="F:metal ion binding"/>
    <property type="evidence" value="ECO:0007669"/>
    <property type="project" value="TreeGrafter"/>
</dbReference>
<evidence type="ECO:0000256" key="7">
    <source>
        <dbReference type="ARBA" id="ARBA00048819"/>
    </source>
</evidence>
<keyword evidence="5 8" id="KW-0547">Nucleotide-binding</keyword>
<dbReference type="PANTHER" id="PTHR38761">
    <property type="entry name" value="GLUTAMATE--CYSTEINE LIGASE"/>
    <property type="match status" value="1"/>
</dbReference>
<organism evidence="11 12">
    <name type="scientific">Ventosimonas gracilis</name>
    <dbReference type="NCBI Taxonomy" id="1680762"/>
    <lineage>
        <taxon>Bacteria</taxon>
        <taxon>Pseudomonadati</taxon>
        <taxon>Pseudomonadota</taxon>
        <taxon>Gammaproteobacteria</taxon>
        <taxon>Pseudomonadales</taxon>
        <taxon>Ventosimonadaceae</taxon>
        <taxon>Ventosimonas</taxon>
    </lineage>
</organism>
<dbReference type="Gene3D" id="3.30.590.20">
    <property type="match status" value="1"/>
</dbReference>
<evidence type="ECO:0000313" key="12">
    <source>
        <dbReference type="Proteomes" id="UP000072660"/>
    </source>
</evidence>
<evidence type="ECO:0000256" key="3">
    <source>
        <dbReference type="ARBA" id="ARBA00022598"/>
    </source>
</evidence>
<keyword evidence="12" id="KW-1185">Reference proteome</keyword>
<dbReference type="RefSeq" id="WP_068392657.1">
    <property type="nucleotide sequence ID" value="NZ_LSZO01000206.1"/>
</dbReference>
<evidence type="ECO:0000256" key="2">
    <source>
        <dbReference type="ARBA" id="ARBA00008772"/>
    </source>
</evidence>
<evidence type="ECO:0000256" key="5">
    <source>
        <dbReference type="ARBA" id="ARBA00022741"/>
    </source>
</evidence>
<evidence type="ECO:0000313" key="11">
    <source>
        <dbReference type="EMBL" id="KXU34845.1"/>
    </source>
</evidence>
<gene>
    <name evidence="8" type="primary">gshA</name>
    <name evidence="11" type="ORF">AXE65_06720</name>
</gene>
<name>A0A139SJW0_9GAMM</name>
<comment type="similarity">
    <text evidence="2 8">Belongs to the glutamate--cysteine ligase type 1 family. Type 1 subfamily.</text>
</comment>
<evidence type="ECO:0000256" key="8">
    <source>
        <dbReference type="HAMAP-Rule" id="MF_00578"/>
    </source>
</evidence>
<dbReference type="EMBL" id="LSZO01000206">
    <property type="protein sequence ID" value="KXU34845.1"/>
    <property type="molecule type" value="Genomic_DNA"/>
</dbReference>
<dbReference type="GO" id="GO:0006750">
    <property type="term" value="P:glutathione biosynthetic process"/>
    <property type="evidence" value="ECO:0007669"/>
    <property type="project" value="UniProtKB-UniRule"/>
</dbReference>
<evidence type="ECO:0000256" key="4">
    <source>
        <dbReference type="ARBA" id="ARBA00022684"/>
    </source>
</evidence>
<dbReference type="EC" id="6.3.2.2" evidence="8"/>
<dbReference type="GO" id="GO:0005524">
    <property type="term" value="F:ATP binding"/>
    <property type="evidence" value="ECO:0007669"/>
    <property type="project" value="UniProtKB-KW"/>
</dbReference>
<dbReference type="Proteomes" id="UP000072660">
    <property type="component" value="Unassembled WGS sequence"/>
</dbReference>
<dbReference type="AlphaFoldDB" id="A0A139SJW0"/>
<dbReference type="InterPro" id="IPR007370">
    <property type="entry name" value="Glu_cys_ligase"/>
</dbReference>
<sequence length="523" mass="58846">MNKLLHRRLALLDTQEGRPLLSAGLRGIEREALRVTLDGELAQTPHPKALGSALCHPQITTDYSESLLEFITPALSGTACLQELERIHRFTLSRLQNERLWSASMPCPLPAEAEIPIARYGNSNIGKLKYIYRKGLALRYGKTMQCIAGIHYNFSLDERLFALLQQEEGTCGDLQDYQSRCYIALIRNFRRYSWLLMYLFGASPALDRSFMRNGQGELKKLDEQTLYLPWATSLRMSDLGYQSAAQRSLTPCYNDLTSYTDSLHRAVSTPWPPYAAQGTHNASGKWQQLSCNILQIENEYYSSIRPKRVTENGERPLSALLARGVQYIEVRCLDINPFLPLGIDQTQARFLEVFLLYCALQDSPLLEDGECQASTDNFLQTVSRGREPLLMLNQRGKPVLLRDWGQQILQQCAPIAELLDRAGGCNLYNPVLAAQRAKLEDPAQTPSARVLDELRQNGEGFAGFALKQSAKHAAYFAEKPLNPEQQAAFEASIKQSLNEQSQLEAAKQSRFDDFVSAWLGSAK</sequence>
<protein>
    <recommendedName>
        <fullName evidence="8">Glutamate--cysteine ligase</fullName>
        <ecNumber evidence="8">6.3.2.2</ecNumber>
    </recommendedName>
    <alternativeName>
        <fullName evidence="8">Gamma-ECS</fullName>
        <shortName evidence="8">GCS</shortName>
    </alternativeName>
    <alternativeName>
        <fullName evidence="8">Gamma-glutamylcysteine synthetase</fullName>
    </alternativeName>
</protein>
<keyword evidence="4 8" id="KW-0317">Glutathione biosynthesis</keyword>
<evidence type="ECO:0000256" key="1">
    <source>
        <dbReference type="ARBA" id="ARBA00005006"/>
    </source>
</evidence>
<dbReference type="HAMAP" id="MF_00578">
    <property type="entry name" value="Glu_cys_ligase"/>
    <property type="match status" value="1"/>
</dbReference>
<evidence type="ECO:0000256" key="9">
    <source>
        <dbReference type="RuleBase" id="RU004391"/>
    </source>
</evidence>
<dbReference type="GO" id="GO:0005829">
    <property type="term" value="C:cytosol"/>
    <property type="evidence" value="ECO:0007669"/>
    <property type="project" value="TreeGrafter"/>
</dbReference>
<accession>A0A139SJW0</accession>
<dbReference type="UniPathway" id="UPA00142">
    <property type="reaction ID" value="UER00209"/>
</dbReference>
<proteinExistence type="inferred from homology"/>
<evidence type="ECO:0000259" key="10">
    <source>
        <dbReference type="Pfam" id="PF04262"/>
    </source>
</evidence>
<comment type="catalytic activity">
    <reaction evidence="7 8 9">
        <text>L-cysteine + L-glutamate + ATP = gamma-L-glutamyl-L-cysteine + ADP + phosphate + H(+)</text>
        <dbReference type="Rhea" id="RHEA:13285"/>
        <dbReference type="ChEBI" id="CHEBI:15378"/>
        <dbReference type="ChEBI" id="CHEBI:29985"/>
        <dbReference type="ChEBI" id="CHEBI:30616"/>
        <dbReference type="ChEBI" id="CHEBI:35235"/>
        <dbReference type="ChEBI" id="CHEBI:43474"/>
        <dbReference type="ChEBI" id="CHEBI:58173"/>
        <dbReference type="ChEBI" id="CHEBI:456216"/>
        <dbReference type="EC" id="6.3.2.2"/>
    </reaction>
</comment>
<dbReference type="NCBIfam" id="TIGR01434">
    <property type="entry name" value="glu_cys_ligase"/>
    <property type="match status" value="1"/>
</dbReference>
<dbReference type="OrthoDB" id="9803907at2"/>
<dbReference type="SUPFAM" id="SSF55931">
    <property type="entry name" value="Glutamine synthetase/guanido kinase"/>
    <property type="match status" value="1"/>
</dbReference>
<dbReference type="InterPro" id="IPR014746">
    <property type="entry name" value="Gln_synth/guanido_kin_cat_dom"/>
</dbReference>